<dbReference type="InterPro" id="IPR029044">
    <property type="entry name" value="Nucleotide-diphossugar_trans"/>
</dbReference>
<dbReference type="AlphaFoldDB" id="A0A841N5A0"/>
<dbReference type="PANTHER" id="PTHR22916">
    <property type="entry name" value="GLYCOSYLTRANSFERASE"/>
    <property type="match status" value="1"/>
</dbReference>
<organism evidence="2 3">
    <name type="scientific">Chryseobacterium shigense</name>
    <dbReference type="NCBI Taxonomy" id="297244"/>
    <lineage>
        <taxon>Bacteria</taxon>
        <taxon>Pseudomonadati</taxon>
        <taxon>Bacteroidota</taxon>
        <taxon>Flavobacteriia</taxon>
        <taxon>Flavobacteriales</taxon>
        <taxon>Weeksellaceae</taxon>
        <taxon>Chryseobacterium group</taxon>
        <taxon>Chryseobacterium</taxon>
    </lineage>
</organism>
<keyword evidence="3" id="KW-1185">Reference proteome</keyword>
<comment type="caution">
    <text evidence="2">The sequence shown here is derived from an EMBL/GenBank/DDBJ whole genome shotgun (WGS) entry which is preliminary data.</text>
</comment>
<sequence>MTPQNYQNRLAIVIPYYKIDFFEETIKSVAAQTNKNFVLYIGDDASPDDPVSIIEKHLHDESYFYFRYEENLGGKNLALQWERVLEHVKEEWFQVLGDDDVISENFVEEFYNNLQTAESRNISVMKFSHQWVDEKNNAIEKYAYNFSEIKPTEFFIKKYNHEIQSSLSENIFKLDMYKRIKFEKITLAWGSDDLAIFLFAAGNPILYIKNSVVKVRISGSSISGSADFSDQKQKAYFELRERLIEKYSSLFDDQFMSKVVEEYLSISNYHTYNAHYSAIFYYLKHFKIKAFLKALKKIYYIKKKWRQKSLS</sequence>
<dbReference type="SUPFAM" id="SSF53448">
    <property type="entry name" value="Nucleotide-diphospho-sugar transferases"/>
    <property type="match status" value="1"/>
</dbReference>
<dbReference type="GO" id="GO:0016758">
    <property type="term" value="F:hexosyltransferase activity"/>
    <property type="evidence" value="ECO:0007669"/>
    <property type="project" value="UniProtKB-ARBA"/>
</dbReference>
<dbReference type="RefSeq" id="WP_184164531.1">
    <property type="nucleotide sequence ID" value="NZ_JACHLC010000003.1"/>
</dbReference>
<dbReference type="Proteomes" id="UP000589738">
    <property type="component" value="Unassembled WGS sequence"/>
</dbReference>
<proteinExistence type="predicted"/>
<accession>A0A841N5A0</accession>
<dbReference type="InterPro" id="IPR001173">
    <property type="entry name" value="Glyco_trans_2-like"/>
</dbReference>
<protein>
    <submittedName>
        <fullName evidence="2">Glycosyltransferase involved in cell wall biosynthesis</fullName>
    </submittedName>
</protein>
<dbReference type="Pfam" id="PF00535">
    <property type="entry name" value="Glycos_transf_2"/>
    <property type="match status" value="1"/>
</dbReference>
<dbReference type="CDD" id="cd00761">
    <property type="entry name" value="Glyco_tranf_GTA_type"/>
    <property type="match status" value="1"/>
</dbReference>
<dbReference type="EMBL" id="JACHLC010000003">
    <property type="protein sequence ID" value="MBB6371667.1"/>
    <property type="molecule type" value="Genomic_DNA"/>
</dbReference>
<gene>
    <name evidence="2" type="ORF">HNP36_002752</name>
</gene>
<reference evidence="2 3" key="1">
    <citation type="submission" date="2020-08" db="EMBL/GenBank/DDBJ databases">
        <title>Functional genomics of gut bacteria from endangered species of beetles.</title>
        <authorList>
            <person name="Carlos-Shanley C."/>
        </authorList>
    </citation>
    <scope>NUCLEOTIDE SEQUENCE [LARGE SCALE GENOMIC DNA]</scope>
    <source>
        <strain evidence="2 3">S00136</strain>
    </source>
</reference>
<evidence type="ECO:0000313" key="3">
    <source>
        <dbReference type="Proteomes" id="UP000589738"/>
    </source>
</evidence>
<keyword evidence="2" id="KW-0808">Transferase</keyword>
<feature type="domain" description="Glycosyltransferase 2-like" evidence="1">
    <location>
        <begin position="12"/>
        <end position="185"/>
    </location>
</feature>
<evidence type="ECO:0000313" key="2">
    <source>
        <dbReference type="EMBL" id="MBB6371667.1"/>
    </source>
</evidence>
<evidence type="ECO:0000259" key="1">
    <source>
        <dbReference type="Pfam" id="PF00535"/>
    </source>
</evidence>
<dbReference type="Gene3D" id="3.90.550.10">
    <property type="entry name" value="Spore Coat Polysaccharide Biosynthesis Protein SpsA, Chain A"/>
    <property type="match status" value="1"/>
</dbReference>
<dbReference type="PANTHER" id="PTHR22916:SF3">
    <property type="entry name" value="UDP-GLCNAC:BETAGAL BETA-1,3-N-ACETYLGLUCOSAMINYLTRANSFERASE-LIKE PROTEIN 1"/>
    <property type="match status" value="1"/>
</dbReference>
<name>A0A841N5A0_9FLAO</name>